<organism evidence="1 2">
    <name type="scientific">Chitinophaga nivalis</name>
    <dbReference type="NCBI Taxonomy" id="2991709"/>
    <lineage>
        <taxon>Bacteria</taxon>
        <taxon>Pseudomonadati</taxon>
        <taxon>Bacteroidota</taxon>
        <taxon>Chitinophagia</taxon>
        <taxon>Chitinophagales</taxon>
        <taxon>Chitinophagaceae</taxon>
        <taxon>Chitinophaga</taxon>
    </lineage>
</organism>
<evidence type="ECO:0000313" key="1">
    <source>
        <dbReference type="EMBL" id="MCW3486400.1"/>
    </source>
</evidence>
<name>A0ABT3IRM1_9BACT</name>
<dbReference type="RefSeq" id="WP_264733216.1">
    <property type="nucleotide sequence ID" value="NZ_JAPDNR010000001.1"/>
</dbReference>
<reference evidence="1 2" key="1">
    <citation type="submission" date="2022-10" db="EMBL/GenBank/DDBJ databases">
        <title>Chitinophaga nivalis PC15 sp. nov., isolated from Pyeongchang county, South Korea.</title>
        <authorList>
            <person name="Trinh H.N."/>
        </authorList>
    </citation>
    <scope>NUCLEOTIDE SEQUENCE [LARGE SCALE GENOMIC DNA]</scope>
    <source>
        <strain evidence="1 2">PC14</strain>
    </source>
</reference>
<accession>A0ABT3IRM1</accession>
<gene>
    <name evidence="1" type="ORF">OL497_21040</name>
</gene>
<evidence type="ECO:0000313" key="2">
    <source>
        <dbReference type="Proteomes" id="UP001207742"/>
    </source>
</evidence>
<dbReference type="Proteomes" id="UP001207742">
    <property type="component" value="Unassembled WGS sequence"/>
</dbReference>
<comment type="caution">
    <text evidence="1">The sequence shown here is derived from an EMBL/GenBank/DDBJ whole genome shotgun (WGS) entry which is preliminary data.</text>
</comment>
<dbReference type="EMBL" id="JAPDNS010000002">
    <property type="protein sequence ID" value="MCW3486400.1"/>
    <property type="molecule type" value="Genomic_DNA"/>
</dbReference>
<sequence length="178" mass="19942">MSHPFIKLSYRQVIDASYAGTFEENVFHDSYAEFSIQAQVYNRENTCNTWQELLAHNPKAASLHYKVGFAIGLYVGELNNYIPKLEDMRGRCNVPFATYEFEILDSDLRNPEAHKVAIHYLTDPLMLVMQAGDHLVLSTTNRPSGGMAAWVETFTLKIQPGLSVVDYCASAVATNATT</sequence>
<proteinExistence type="predicted"/>
<keyword evidence="2" id="KW-1185">Reference proteome</keyword>
<protein>
    <submittedName>
        <fullName evidence="1">Uncharacterized protein</fullName>
    </submittedName>
</protein>